<feature type="domain" description="Ig-like" evidence="6">
    <location>
        <begin position="217"/>
        <end position="299"/>
    </location>
</feature>
<reference evidence="7 8" key="1">
    <citation type="submission" date="2020-06" db="EMBL/GenBank/DDBJ databases">
        <authorList>
            <person name="Li R."/>
            <person name="Bekaert M."/>
        </authorList>
    </citation>
    <scope>NUCLEOTIDE SEQUENCE [LARGE SCALE GENOMIC DNA]</scope>
    <source>
        <strain evidence="8">wild</strain>
    </source>
</reference>
<comment type="subcellular location">
    <subcellularLocation>
        <location evidence="1">Membrane</location>
        <topology evidence="1">Single-pass type I membrane protein</topology>
    </subcellularLocation>
</comment>
<dbReference type="InterPro" id="IPR036179">
    <property type="entry name" value="Ig-like_dom_sf"/>
</dbReference>
<dbReference type="PANTHER" id="PTHR11640:SF31">
    <property type="entry name" value="IRREGULAR CHIASM C-ROUGHEST PROTEIN-RELATED"/>
    <property type="match status" value="1"/>
</dbReference>
<gene>
    <name evidence="7" type="ORF">MCOR_3862</name>
</gene>
<evidence type="ECO:0000256" key="1">
    <source>
        <dbReference type="ARBA" id="ARBA00004479"/>
    </source>
</evidence>
<dbReference type="GO" id="GO:0005911">
    <property type="term" value="C:cell-cell junction"/>
    <property type="evidence" value="ECO:0007669"/>
    <property type="project" value="TreeGrafter"/>
</dbReference>
<proteinExistence type="predicted"/>
<keyword evidence="4" id="KW-0325">Glycoprotein</keyword>
<keyword evidence="5" id="KW-0393">Immunoglobulin domain</keyword>
<dbReference type="Gene3D" id="2.60.40.10">
    <property type="entry name" value="Immunoglobulins"/>
    <property type="match status" value="3"/>
</dbReference>
<dbReference type="AlphaFoldDB" id="A0A6J8A3U7"/>
<sequence length="415" mass="47670">MVNYKYFSEGETVTLKCMTGANRVVWDGPALNGSNPSIVEADDSFGKLKKWMITKYTDDLEINQNIPNYKRLTFVSYNESGNFDLEISYASPNDVGYYRCAIDPVRGKLPHYKAYILQLKSMPTNITINNETEEETITGTENQKMKLVCNVESGLPPEKILWEMNGTILKIGGPRRIVYEFYPNRTIHHSNITCEVMNNVTEKPLTKSIRLDIKYKPEVLISRKPLGTLFEGSKKKLCCEINSNPNVMFMLWYKDFKTRIKNTSSLCLVLEQVTRQDSGNYTCLAGNEIGNGSSTTSLVVFYPPTVYVEYNNFSIHKNKRYVYCKADGVPNNFTFFRLEHKSHFDEHIRYLEVTSDGIAELPHTNESHRYQDTGLYMCNASNGVSDRRGKQFQQGEAYLVYNGEYIKIYSEVIYV</sequence>
<accession>A0A6J8A3U7</accession>
<dbReference type="SUPFAM" id="SSF48726">
    <property type="entry name" value="Immunoglobulin"/>
    <property type="match status" value="3"/>
</dbReference>
<dbReference type="PANTHER" id="PTHR11640">
    <property type="entry name" value="NEPHRIN"/>
    <property type="match status" value="1"/>
</dbReference>
<dbReference type="OrthoDB" id="6272054at2759"/>
<dbReference type="Pfam" id="PF13927">
    <property type="entry name" value="Ig_3"/>
    <property type="match status" value="1"/>
</dbReference>
<dbReference type="EMBL" id="CACVKT020000710">
    <property type="protein sequence ID" value="CAC5361919.1"/>
    <property type="molecule type" value="Genomic_DNA"/>
</dbReference>
<dbReference type="InterPro" id="IPR003598">
    <property type="entry name" value="Ig_sub2"/>
</dbReference>
<evidence type="ECO:0000256" key="3">
    <source>
        <dbReference type="ARBA" id="ARBA00023157"/>
    </source>
</evidence>
<protein>
    <submittedName>
        <fullName evidence="7">DSCAM</fullName>
    </submittedName>
</protein>
<name>A0A6J8A3U7_MYTCO</name>
<dbReference type="InterPro" id="IPR051275">
    <property type="entry name" value="Cell_adhesion_signaling"/>
</dbReference>
<dbReference type="Proteomes" id="UP000507470">
    <property type="component" value="Unassembled WGS sequence"/>
</dbReference>
<dbReference type="GO" id="GO:0098609">
    <property type="term" value="P:cell-cell adhesion"/>
    <property type="evidence" value="ECO:0007669"/>
    <property type="project" value="TreeGrafter"/>
</dbReference>
<dbReference type="GO" id="GO:0050839">
    <property type="term" value="F:cell adhesion molecule binding"/>
    <property type="evidence" value="ECO:0007669"/>
    <property type="project" value="TreeGrafter"/>
</dbReference>
<keyword evidence="8" id="KW-1185">Reference proteome</keyword>
<dbReference type="SMART" id="SM00409">
    <property type="entry name" value="IG"/>
    <property type="match status" value="3"/>
</dbReference>
<evidence type="ECO:0000313" key="7">
    <source>
        <dbReference type="EMBL" id="CAC5361919.1"/>
    </source>
</evidence>
<dbReference type="InterPro" id="IPR013783">
    <property type="entry name" value="Ig-like_fold"/>
</dbReference>
<dbReference type="PROSITE" id="PS50835">
    <property type="entry name" value="IG_LIKE"/>
    <property type="match status" value="2"/>
</dbReference>
<dbReference type="SMART" id="SM00408">
    <property type="entry name" value="IGc2"/>
    <property type="match status" value="1"/>
</dbReference>
<evidence type="ECO:0000256" key="2">
    <source>
        <dbReference type="ARBA" id="ARBA00023136"/>
    </source>
</evidence>
<keyword evidence="2" id="KW-0472">Membrane</keyword>
<evidence type="ECO:0000256" key="5">
    <source>
        <dbReference type="ARBA" id="ARBA00023319"/>
    </source>
</evidence>
<dbReference type="InterPro" id="IPR003599">
    <property type="entry name" value="Ig_sub"/>
</dbReference>
<evidence type="ECO:0000256" key="4">
    <source>
        <dbReference type="ARBA" id="ARBA00023180"/>
    </source>
</evidence>
<dbReference type="InterPro" id="IPR007110">
    <property type="entry name" value="Ig-like_dom"/>
</dbReference>
<feature type="domain" description="Ig-like" evidence="6">
    <location>
        <begin position="123"/>
        <end position="206"/>
    </location>
</feature>
<evidence type="ECO:0000313" key="8">
    <source>
        <dbReference type="Proteomes" id="UP000507470"/>
    </source>
</evidence>
<keyword evidence="3" id="KW-1015">Disulfide bond</keyword>
<dbReference type="GO" id="GO:0005886">
    <property type="term" value="C:plasma membrane"/>
    <property type="evidence" value="ECO:0007669"/>
    <property type="project" value="TreeGrafter"/>
</dbReference>
<organism evidence="7 8">
    <name type="scientific">Mytilus coruscus</name>
    <name type="common">Sea mussel</name>
    <dbReference type="NCBI Taxonomy" id="42192"/>
    <lineage>
        <taxon>Eukaryota</taxon>
        <taxon>Metazoa</taxon>
        <taxon>Spiralia</taxon>
        <taxon>Lophotrochozoa</taxon>
        <taxon>Mollusca</taxon>
        <taxon>Bivalvia</taxon>
        <taxon>Autobranchia</taxon>
        <taxon>Pteriomorphia</taxon>
        <taxon>Mytilida</taxon>
        <taxon>Mytiloidea</taxon>
        <taxon>Mytilidae</taxon>
        <taxon>Mytilinae</taxon>
        <taxon>Mytilus</taxon>
    </lineage>
</organism>
<evidence type="ECO:0000259" key="6">
    <source>
        <dbReference type="PROSITE" id="PS50835"/>
    </source>
</evidence>